<evidence type="ECO:0008006" key="3">
    <source>
        <dbReference type="Google" id="ProtNLM"/>
    </source>
</evidence>
<proteinExistence type="predicted"/>
<dbReference type="Gene3D" id="1.25.40.10">
    <property type="entry name" value="Tetratricopeptide repeat domain"/>
    <property type="match status" value="1"/>
</dbReference>
<dbReference type="InterPro" id="IPR011990">
    <property type="entry name" value="TPR-like_helical_dom_sf"/>
</dbReference>
<reference evidence="1 2" key="1">
    <citation type="submission" date="2019-10" db="EMBL/GenBank/DDBJ databases">
        <title>Taxonomy of Antarctic Massilia spp.: description of Massilia rubra sp. nov., Massilia aquatica sp. nov., Massilia mucilaginosa sp. nov., Massilia frigida sp. nov. isolated from streams, lakes and regoliths.</title>
        <authorList>
            <person name="Holochova P."/>
            <person name="Sedlacek I."/>
            <person name="Kralova S."/>
            <person name="Maslanova I."/>
            <person name="Busse H.-J."/>
            <person name="Stankova E."/>
            <person name="Vrbovska V."/>
            <person name="Kovarovic V."/>
            <person name="Bartak M."/>
            <person name="Svec P."/>
            <person name="Pantucek R."/>
        </authorList>
    </citation>
    <scope>NUCLEOTIDE SEQUENCE [LARGE SCALE GENOMIC DNA]</scope>
    <source>
        <strain evidence="1 2">CCM 8695</strain>
    </source>
</reference>
<accession>A0ABX0NDN3</accession>
<dbReference type="RefSeq" id="WP_167093369.1">
    <property type="nucleotide sequence ID" value="NZ_WHJG01000055.1"/>
</dbReference>
<evidence type="ECO:0000313" key="2">
    <source>
        <dbReference type="Proteomes" id="UP000621455"/>
    </source>
</evidence>
<comment type="caution">
    <text evidence="1">The sequence shown here is derived from an EMBL/GenBank/DDBJ whole genome shotgun (WGS) entry which is preliminary data.</text>
</comment>
<dbReference type="SUPFAM" id="SSF48452">
    <property type="entry name" value="TPR-like"/>
    <property type="match status" value="1"/>
</dbReference>
<sequence>MFRPFQAIEDAECVPDPHVRDRLLEAAITFLSAQGDVQSFEVQYAMGYAWYQRCADTKIRSDGVIHHLRNALQINPDHKYALLYLGHHYYDQRQFVEALDIFSKFQDRDFLTLGQAWRDSKVAELVLCCRLQLRDQKNLKEAIHRFCEAMTFCDEQMNPAPKELTETLMGMSSTD</sequence>
<protein>
    <recommendedName>
        <fullName evidence="3">Tetratricopeptide repeat protein</fullName>
    </recommendedName>
</protein>
<name>A0ABX0NDN3_9BURK</name>
<evidence type="ECO:0000313" key="1">
    <source>
        <dbReference type="EMBL" id="NHZ83567.1"/>
    </source>
</evidence>
<dbReference type="Proteomes" id="UP000621455">
    <property type="component" value="Unassembled WGS sequence"/>
</dbReference>
<dbReference type="EMBL" id="WHJG01000055">
    <property type="protein sequence ID" value="NHZ83567.1"/>
    <property type="molecule type" value="Genomic_DNA"/>
</dbReference>
<keyword evidence="2" id="KW-1185">Reference proteome</keyword>
<gene>
    <name evidence="1" type="ORF">F2P44_30505</name>
</gene>
<organism evidence="1 2">
    <name type="scientific">Massilia frigida</name>
    <dbReference type="NCBI Taxonomy" id="2609281"/>
    <lineage>
        <taxon>Bacteria</taxon>
        <taxon>Pseudomonadati</taxon>
        <taxon>Pseudomonadota</taxon>
        <taxon>Betaproteobacteria</taxon>
        <taxon>Burkholderiales</taxon>
        <taxon>Oxalobacteraceae</taxon>
        <taxon>Telluria group</taxon>
        <taxon>Massilia</taxon>
    </lineage>
</organism>